<dbReference type="PANTHER" id="PTHR13586:SF0">
    <property type="entry name" value="TRAILER HITCH, ISOFORM H"/>
    <property type="match status" value="1"/>
</dbReference>
<feature type="compositionally biased region" description="Low complexity" evidence="2">
    <location>
        <begin position="210"/>
        <end position="227"/>
    </location>
</feature>
<dbReference type="Pfam" id="PF12701">
    <property type="entry name" value="LSM14"/>
    <property type="match status" value="1"/>
</dbReference>
<dbReference type="OrthoDB" id="21539at2759"/>
<dbReference type="RefSeq" id="XP_013431174.1">
    <property type="nucleotide sequence ID" value="XM_013575720.1"/>
</dbReference>
<evidence type="ECO:0000256" key="1">
    <source>
        <dbReference type="PROSITE-ProRule" id="PRU00846"/>
    </source>
</evidence>
<dbReference type="SMART" id="SM01199">
    <property type="entry name" value="FDF"/>
    <property type="match status" value="1"/>
</dbReference>
<evidence type="ECO:0000259" key="3">
    <source>
        <dbReference type="PROSITE" id="PS51512"/>
    </source>
</evidence>
<dbReference type="CDD" id="cd01736">
    <property type="entry name" value="LSm14_N"/>
    <property type="match status" value="1"/>
</dbReference>
<dbReference type="Gene3D" id="2.30.30.100">
    <property type="match status" value="1"/>
</dbReference>
<proteinExistence type="predicted"/>
<dbReference type="GO" id="GO:0034063">
    <property type="term" value="P:stress granule assembly"/>
    <property type="evidence" value="ECO:0007669"/>
    <property type="project" value="TreeGrafter"/>
</dbReference>
<feature type="compositionally biased region" description="Low complexity" evidence="2">
    <location>
        <begin position="116"/>
        <end position="140"/>
    </location>
</feature>
<feature type="region of interest" description="Disordered" evidence="2">
    <location>
        <begin position="74"/>
        <end position="330"/>
    </location>
</feature>
<feature type="compositionally biased region" description="Pro residues" evidence="2">
    <location>
        <begin position="173"/>
        <end position="209"/>
    </location>
</feature>
<protein>
    <recommendedName>
        <fullName evidence="8">TFG box profile domain-containing protein</fullName>
    </recommendedName>
</protein>
<sequence>MSEFIGSRISLISKSDIKYVGTLHEINSENSTVALENVKSFGTEGRRGNPDDEIPPNDQIYDYIVFRGSDVKDLTIVEPPKENKPQPPQVPNDPAILGAARPHGAPGAPQAPPSGPQGAFSQPNQQQQQQQWRGPQGPQGPQQPPPFPPYGYPPPPQGNSRFGPPAGPHGFPNAPPQFYGPPPPGWYPPPGQGFPQGPPGHFPPQPIGPPGQQQQQNQQQQPQSQQQRSPDAQTPAPPKKQPESAKDAAAFPPQIPDQKPAPSAEQTPSFEAAAPPPPVDSKPDVAAATAPAQSQQKPPTGPKNTRVAVPLVPLSAKPGNAPNNLAQQQQSATQTAAAAVAAAMAKLPISANAPADTSVDNLTKRVGDMRTNDGPRHPRQPGPGGFVPGNRGGRGGRRPSNRDLAKPVEVPTTDFDFETSNAKFNKQDLVKEAIATGSPLGTPTADEPDHFQDDLINGQEAPQADREVVIPGATYNKSSSFFDNISSELKDRQAAQEDGRRMGGMEFRTEERKKNFETFGQANVDNGFRGGFRGRGRGRGFGRGGQRGGFAPRGGYVPRGRGASFAGES</sequence>
<dbReference type="SUPFAM" id="SSF50182">
    <property type="entry name" value="Sm-like ribonucleoproteins"/>
    <property type="match status" value="1"/>
</dbReference>
<keyword evidence="7" id="KW-1185">Reference proteome</keyword>
<evidence type="ECO:0000259" key="4">
    <source>
        <dbReference type="PROSITE" id="PS51513"/>
    </source>
</evidence>
<dbReference type="Pfam" id="PF09532">
    <property type="entry name" value="FDF"/>
    <property type="match status" value="1"/>
</dbReference>
<dbReference type="PANTHER" id="PTHR13586">
    <property type="entry name" value="SCD6 PROTEIN-RELATED"/>
    <property type="match status" value="1"/>
</dbReference>
<evidence type="ECO:0008006" key="8">
    <source>
        <dbReference type="Google" id="ProtNLM"/>
    </source>
</evidence>
<organism evidence="6 7">
    <name type="scientific">Aureobasidium namibiae CBS 147.97</name>
    <dbReference type="NCBI Taxonomy" id="1043004"/>
    <lineage>
        <taxon>Eukaryota</taxon>
        <taxon>Fungi</taxon>
        <taxon>Dikarya</taxon>
        <taxon>Ascomycota</taxon>
        <taxon>Pezizomycotina</taxon>
        <taxon>Dothideomycetes</taxon>
        <taxon>Dothideomycetidae</taxon>
        <taxon>Dothideales</taxon>
        <taxon>Saccotheciaceae</taxon>
        <taxon>Aureobasidium</taxon>
    </lineage>
</organism>
<dbReference type="SMART" id="SM01271">
    <property type="entry name" value="LSM14"/>
    <property type="match status" value="1"/>
</dbReference>
<feature type="compositionally biased region" description="Basic and acidic residues" evidence="2">
    <location>
        <begin position="362"/>
        <end position="376"/>
    </location>
</feature>
<name>A0A074XQ21_9PEZI</name>
<dbReference type="STRING" id="1043004.A0A074XQ21"/>
<feature type="compositionally biased region" description="Gly residues" evidence="2">
    <location>
        <begin position="382"/>
        <end position="393"/>
    </location>
</feature>
<feature type="region of interest" description="Disordered" evidence="2">
    <location>
        <begin position="491"/>
        <end position="569"/>
    </location>
</feature>
<feature type="compositionally biased region" description="Low complexity" evidence="2">
    <location>
        <begin position="98"/>
        <end position="108"/>
    </location>
</feature>
<feature type="short sequence motif" description="FFD box" evidence="1">
    <location>
        <begin position="473"/>
        <end position="489"/>
    </location>
</feature>
<evidence type="ECO:0000259" key="5">
    <source>
        <dbReference type="PROSITE" id="PS52002"/>
    </source>
</evidence>
<dbReference type="InterPro" id="IPR025761">
    <property type="entry name" value="FFD_box"/>
</dbReference>
<dbReference type="InterPro" id="IPR019050">
    <property type="entry name" value="FDF_dom"/>
</dbReference>
<dbReference type="EMBL" id="KL584703">
    <property type="protein sequence ID" value="KEQ76681.1"/>
    <property type="molecule type" value="Genomic_DNA"/>
</dbReference>
<dbReference type="GO" id="GO:0003729">
    <property type="term" value="F:mRNA binding"/>
    <property type="evidence" value="ECO:0007669"/>
    <property type="project" value="TreeGrafter"/>
</dbReference>
<dbReference type="Proteomes" id="UP000027730">
    <property type="component" value="Unassembled WGS sequence"/>
</dbReference>
<feature type="region of interest" description="Disordered" evidence="2">
    <location>
        <begin position="436"/>
        <end position="465"/>
    </location>
</feature>
<evidence type="ECO:0000313" key="6">
    <source>
        <dbReference type="EMBL" id="KEQ76681.1"/>
    </source>
</evidence>
<feature type="compositionally biased region" description="Basic and acidic residues" evidence="2">
    <location>
        <begin position="491"/>
        <end position="516"/>
    </location>
</feature>
<dbReference type="PROSITE" id="PS51513">
    <property type="entry name" value="FFD"/>
    <property type="match status" value="1"/>
</dbReference>
<accession>A0A074XQ21</accession>
<feature type="compositionally biased region" description="Pro residues" evidence="2">
    <location>
        <begin position="141"/>
        <end position="157"/>
    </location>
</feature>
<dbReference type="AlphaFoldDB" id="A0A074XQ21"/>
<dbReference type="PROSITE" id="PS51512">
    <property type="entry name" value="DFDF"/>
    <property type="match status" value="1"/>
</dbReference>
<evidence type="ECO:0000256" key="2">
    <source>
        <dbReference type="SAM" id="MobiDB-lite"/>
    </source>
</evidence>
<feature type="domain" description="FFD box profile" evidence="4">
    <location>
        <begin position="473"/>
        <end position="489"/>
    </location>
</feature>
<feature type="compositionally biased region" description="Basic and acidic residues" evidence="2">
    <location>
        <begin position="74"/>
        <end position="84"/>
    </location>
</feature>
<dbReference type="InterPro" id="IPR047575">
    <property type="entry name" value="Sm"/>
</dbReference>
<dbReference type="HOGENOM" id="CLU_019221_4_0_1"/>
<feature type="region of interest" description="Disordered" evidence="2">
    <location>
        <begin position="351"/>
        <end position="413"/>
    </location>
</feature>
<dbReference type="GeneID" id="25414632"/>
<dbReference type="PROSITE" id="PS52002">
    <property type="entry name" value="SM"/>
    <property type="match status" value="1"/>
</dbReference>
<dbReference type="GO" id="GO:0033962">
    <property type="term" value="P:P-body assembly"/>
    <property type="evidence" value="ECO:0007669"/>
    <property type="project" value="TreeGrafter"/>
</dbReference>
<dbReference type="InterPro" id="IPR010920">
    <property type="entry name" value="LSM_dom_sf"/>
</dbReference>
<dbReference type="GO" id="GO:0000932">
    <property type="term" value="C:P-body"/>
    <property type="evidence" value="ECO:0007669"/>
    <property type="project" value="TreeGrafter"/>
</dbReference>
<feature type="compositionally biased region" description="Gly residues" evidence="2">
    <location>
        <begin position="541"/>
        <end position="552"/>
    </location>
</feature>
<gene>
    <name evidence="6" type="ORF">M436DRAFT_69635</name>
</gene>
<feature type="domain" description="Sm" evidence="5">
    <location>
        <begin position="1"/>
        <end position="80"/>
    </location>
</feature>
<dbReference type="InterPro" id="IPR025609">
    <property type="entry name" value="Lsm14-like_N"/>
</dbReference>
<reference evidence="6 7" key="1">
    <citation type="journal article" date="2014" name="BMC Genomics">
        <title>Genome sequencing of four Aureobasidium pullulans varieties: biotechnological potential, stress tolerance, and description of new species.</title>
        <authorList>
            <person name="Gostin Ar C."/>
            <person name="Ohm R.A."/>
            <person name="Kogej T."/>
            <person name="Sonjak S."/>
            <person name="Turk M."/>
            <person name="Zajc J."/>
            <person name="Zalar P."/>
            <person name="Grube M."/>
            <person name="Sun H."/>
            <person name="Han J."/>
            <person name="Sharma A."/>
            <person name="Chiniquy J."/>
            <person name="Ngan C.Y."/>
            <person name="Lipzen A."/>
            <person name="Barry K."/>
            <person name="Grigoriev I.V."/>
            <person name="Gunde-Cimerman N."/>
        </authorList>
    </citation>
    <scope>NUCLEOTIDE SEQUENCE [LARGE SCALE GENOMIC DNA]</scope>
    <source>
        <strain evidence="6 7">CBS 147.97</strain>
    </source>
</reference>
<dbReference type="InterPro" id="IPR025762">
    <property type="entry name" value="DFDF"/>
</dbReference>
<evidence type="ECO:0000313" key="7">
    <source>
        <dbReference type="Proteomes" id="UP000027730"/>
    </source>
</evidence>
<feature type="domain" description="DFDF" evidence="3">
    <location>
        <begin position="403"/>
        <end position="439"/>
    </location>
</feature>